<keyword evidence="1" id="KW-0238">DNA-binding</keyword>
<comment type="caution">
    <text evidence="3">The sequence shown here is derived from an EMBL/GenBank/DDBJ whole genome shotgun (WGS) entry which is preliminary data.</text>
</comment>
<gene>
    <name evidence="3" type="ORF">DHL47_04730</name>
</gene>
<dbReference type="PANTHER" id="PTHR30204">
    <property type="entry name" value="REDOX-CYCLING DRUG-SENSING TRANSCRIPTIONAL ACTIVATOR SOXR"/>
    <property type="match status" value="1"/>
</dbReference>
<proteinExistence type="predicted"/>
<keyword evidence="4" id="KW-1185">Reference proteome</keyword>
<evidence type="ECO:0000313" key="4">
    <source>
        <dbReference type="Proteomes" id="UP001519349"/>
    </source>
</evidence>
<dbReference type="PROSITE" id="PS50937">
    <property type="entry name" value="HTH_MERR_2"/>
    <property type="match status" value="1"/>
</dbReference>
<dbReference type="CDD" id="cd01106">
    <property type="entry name" value="HTH_TipAL-Mta"/>
    <property type="match status" value="1"/>
</dbReference>
<evidence type="ECO:0000313" key="3">
    <source>
        <dbReference type="EMBL" id="MBP2620653.1"/>
    </source>
</evidence>
<name>A0ABS5AVR4_9STRE</name>
<dbReference type="InterPro" id="IPR047057">
    <property type="entry name" value="MerR_fam"/>
</dbReference>
<accession>A0ABS5AVR4</accession>
<dbReference type="Proteomes" id="UP001519349">
    <property type="component" value="Unassembled WGS sequence"/>
</dbReference>
<dbReference type="SMART" id="SM00422">
    <property type="entry name" value="HTH_MERR"/>
    <property type="match status" value="1"/>
</dbReference>
<dbReference type="EMBL" id="QFAY01000007">
    <property type="protein sequence ID" value="MBP2620653.1"/>
    <property type="molecule type" value="Genomic_DNA"/>
</dbReference>
<evidence type="ECO:0000256" key="1">
    <source>
        <dbReference type="ARBA" id="ARBA00023125"/>
    </source>
</evidence>
<reference evidence="3 4" key="1">
    <citation type="submission" date="2018-05" db="EMBL/GenBank/DDBJ databases">
        <title>Draft genome sequence of Streptococcus panodentis CCUG 70867T.</title>
        <authorList>
            <person name="Salva-Serra F."/>
            <person name="Mendez V."/>
            <person name="Jaen-Luchoro D."/>
            <person name="Gonzales-Siles L."/>
            <person name="Karlsson R."/>
            <person name="Engstrom-Jakobsson H."/>
            <person name="Busquets A."/>
            <person name="Gomila M."/>
            <person name="Pineiro-Iglesias B."/>
            <person name="Bennasar-Figueras A."/>
            <person name="Seeger M."/>
            <person name="Moore E."/>
        </authorList>
    </citation>
    <scope>NUCLEOTIDE SEQUENCE [LARGE SCALE GENOMIC DNA]</scope>
    <source>
        <strain evidence="3 4">CCUG 70867</strain>
    </source>
</reference>
<feature type="domain" description="HTH merR-type" evidence="2">
    <location>
        <begin position="15"/>
        <end position="84"/>
    </location>
</feature>
<evidence type="ECO:0000259" key="2">
    <source>
        <dbReference type="PROSITE" id="PS50937"/>
    </source>
</evidence>
<sequence length="262" mass="30017">MRYNEGERKNMKNKTYSSGQVAALTGLTIRSIQYYDQIGLLPSSGRTEGGRRIYQESDLVQLAQIMMYKKLGFSLTSIKKELLLCQNSEDLLGLLEKQAFHLLSQIEQLNTAFATIQAMSEVLEWGVEPSFAALLKSLQFLPQDSIFKDTHNFFSDQDRSSLQRSFQDVEDAQAFYHKWKKIMIEAAVFQESGLTADHFLVQELAERWRQLTASFAQEHGEEAVEKIKAMGLENQLTEDQTELNRAQAFLEAALRLYLQKQV</sequence>
<dbReference type="SUPFAM" id="SSF46955">
    <property type="entry name" value="Putative DNA-binding domain"/>
    <property type="match status" value="1"/>
</dbReference>
<dbReference type="PANTHER" id="PTHR30204:SF96">
    <property type="entry name" value="CHROMOSOME-ANCHORING PROTEIN RACA"/>
    <property type="match status" value="1"/>
</dbReference>
<dbReference type="InterPro" id="IPR009061">
    <property type="entry name" value="DNA-bd_dom_put_sf"/>
</dbReference>
<dbReference type="InterPro" id="IPR000551">
    <property type="entry name" value="MerR-type_HTH_dom"/>
</dbReference>
<protein>
    <submittedName>
        <fullName evidence="3">MerR family transcriptional regulator</fullName>
    </submittedName>
</protein>
<organism evidence="3 4">
    <name type="scientific">Streptococcus panodentis</name>
    <dbReference type="NCBI Taxonomy" id="1581472"/>
    <lineage>
        <taxon>Bacteria</taxon>
        <taxon>Bacillati</taxon>
        <taxon>Bacillota</taxon>
        <taxon>Bacilli</taxon>
        <taxon>Lactobacillales</taxon>
        <taxon>Streptococcaceae</taxon>
        <taxon>Streptococcus</taxon>
    </lineage>
</organism>
<dbReference type="Pfam" id="PF13411">
    <property type="entry name" value="MerR_1"/>
    <property type="match status" value="1"/>
</dbReference>
<dbReference type="Gene3D" id="1.10.1660.10">
    <property type="match status" value="1"/>
</dbReference>